<feature type="region of interest" description="Disordered" evidence="1">
    <location>
        <begin position="172"/>
        <end position="583"/>
    </location>
</feature>
<keyword evidence="2" id="KW-0067">ATP-binding</keyword>
<evidence type="ECO:0000256" key="1">
    <source>
        <dbReference type="SAM" id="MobiDB-lite"/>
    </source>
</evidence>
<reference evidence="2" key="1">
    <citation type="submission" date="2020-02" db="EMBL/GenBank/DDBJ databases">
        <authorList>
            <person name="Meier V. D."/>
        </authorList>
    </citation>
    <scope>NUCLEOTIDE SEQUENCE</scope>
    <source>
        <strain evidence="2">AVDCRST_MAG13</strain>
    </source>
</reference>
<feature type="compositionally biased region" description="Basic residues" evidence="1">
    <location>
        <begin position="438"/>
        <end position="473"/>
    </location>
</feature>
<dbReference type="GO" id="GO:0005524">
    <property type="term" value="F:ATP binding"/>
    <property type="evidence" value="ECO:0007669"/>
    <property type="project" value="UniProtKB-KW"/>
</dbReference>
<name>A0A6J4T830_9ACTN</name>
<feature type="compositionally biased region" description="Basic residues" evidence="1">
    <location>
        <begin position="20"/>
        <end position="29"/>
    </location>
</feature>
<feature type="compositionally biased region" description="Basic residues" evidence="1">
    <location>
        <begin position="256"/>
        <end position="267"/>
    </location>
</feature>
<organism evidence="2">
    <name type="scientific">uncultured Solirubrobacteraceae bacterium</name>
    <dbReference type="NCBI Taxonomy" id="1162706"/>
    <lineage>
        <taxon>Bacteria</taxon>
        <taxon>Bacillati</taxon>
        <taxon>Actinomycetota</taxon>
        <taxon>Thermoleophilia</taxon>
        <taxon>Solirubrobacterales</taxon>
        <taxon>Solirubrobacteraceae</taxon>
        <taxon>environmental samples</taxon>
    </lineage>
</organism>
<feature type="non-terminal residue" evidence="2">
    <location>
        <position position="1"/>
    </location>
</feature>
<keyword evidence="2" id="KW-0547">Nucleotide-binding</keyword>
<accession>A0A6J4T830</accession>
<feature type="region of interest" description="Disordered" evidence="1">
    <location>
        <begin position="1"/>
        <end position="92"/>
    </location>
</feature>
<dbReference type="EMBL" id="CADCVO010000496">
    <property type="protein sequence ID" value="CAA9515750.1"/>
    <property type="molecule type" value="Genomic_DNA"/>
</dbReference>
<feature type="compositionally biased region" description="Low complexity" evidence="1">
    <location>
        <begin position="230"/>
        <end position="241"/>
    </location>
</feature>
<feature type="compositionally biased region" description="Basic residues" evidence="1">
    <location>
        <begin position="220"/>
        <end position="229"/>
    </location>
</feature>
<feature type="compositionally biased region" description="Low complexity" evidence="1">
    <location>
        <begin position="378"/>
        <end position="392"/>
    </location>
</feature>
<feature type="compositionally biased region" description="Basic residues" evidence="1">
    <location>
        <begin position="333"/>
        <end position="350"/>
    </location>
</feature>
<feature type="compositionally biased region" description="Basic residues" evidence="1">
    <location>
        <begin position="532"/>
        <end position="562"/>
    </location>
</feature>
<evidence type="ECO:0000313" key="2">
    <source>
        <dbReference type="EMBL" id="CAA9515750.1"/>
    </source>
</evidence>
<proteinExistence type="predicted"/>
<feature type="compositionally biased region" description="Basic and acidic residues" evidence="1">
    <location>
        <begin position="244"/>
        <end position="255"/>
    </location>
</feature>
<feature type="compositionally biased region" description="Basic and acidic residues" evidence="1">
    <location>
        <begin position="573"/>
        <end position="583"/>
    </location>
</feature>
<feature type="region of interest" description="Disordered" evidence="1">
    <location>
        <begin position="108"/>
        <end position="130"/>
    </location>
</feature>
<gene>
    <name evidence="2" type="ORF">AVDCRST_MAG13-3043</name>
</gene>
<feature type="non-terminal residue" evidence="2">
    <location>
        <position position="583"/>
    </location>
</feature>
<feature type="compositionally biased region" description="Basic and acidic residues" evidence="1">
    <location>
        <begin position="351"/>
        <end position="373"/>
    </location>
</feature>
<sequence>EPPHRQPLLALQGPPDQRPGAHRALRRTRDRLAVPAPGGAGHRHPPERHGPARVARGRDGGHRGGHGGPRRGADLAVQPGRPAGHARPARRCLPPPAAAVARLLHAHAHGRGPEPDLQRHRRRAERRDLHGDVHRLQRHDGARRHRGDVRARLAPGAVLPRAAAVLHLADQAGRRGAQADHLRAPGPPGGHERARGGVPVGLGDPARQDDGPVRGAGRALHARVRRPGRPRGALPDGGPLADGFRADRVRRDARARLPVRRSHRRVGHGGGLPRHARGLHDAPDAAVLSRPVPAQRRHRHPDVARAVPADLRVPGPRRGHRGGPAPRDARPRAGARRGRLRGRLIRLRRGRGADDRRRDARRPGRHDAGHRGGDGLGQDDAGLPRRAAVRPGGRPGDHRRGGRPRALLRVPGRHGRARLPGDLPLPRDDPRQPALRQARGHGRGARGRRARRAGPRPHRLAARGLRHGGRRARLPLLGRREAAHRHRPHDPAQPARARARRGDERPGQRDRARGAGRPGPPVGGPDHDRHRPPPLHGARRRPARGPRPRAGRRARHPRRARGPRGPVRAAGRRGRDDGRGRGV</sequence>
<feature type="compositionally biased region" description="Basic and acidic residues" evidence="1">
    <location>
        <begin position="500"/>
        <end position="513"/>
    </location>
</feature>
<dbReference type="AlphaFoldDB" id="A0A6J4T830"/>
<protein>
    <submittedName>
        <fullName evidence="2">Efflux ABC transporter, permease/ATP-binding protein</fullName>
    </submittedName>
</protein>